<comment type="caution">
    <text evidence="1">The sequence shown here is derived from an EMBL/GenBank/DDBJ whole genome shotgun (WGS) entry which is preliminary data.</text>
</comment>
<name>A0A225WIZ5_9STRA</name>
<proteinExistence type="predicted"/>
<dbReference type="EMBL" id="NBNE01000710">
    <property type="protein sequence ID" value="OWZ17691.1"/>
    <property type="molecule type" value="Genomic_DNA"/>
</dbReference>
<organism evidence="1 2">
    <name type="scientific">Phytophthora megakarya</name>
    <dbReference type="NCBI Taxonomy" id="4795"/>
    <lineage>
        <taxon>Eukaryota</taxon>
        <taxon>Sar</taxon>
        <taxon>Stramenopiles</taxon>
        <taxon>Oomycota</taxon>
        <taxon>Peronosporomycetes</taxon>
        <taxon>Peronosporales</taxon>
        <taxon>Peronosporaceae</taxon>
        <taxon>Phytophthora</taxon>
    </lineage>
</organism>
<gene>
    <name evidence="1" type="ORF">PHMEG_0008332</name>
</gene>
<protein>
    <submittedName>
        <fullName evidence="1">Uncharacterized protein</fullName>
    </submittedName>
</protein>
<dbReference type="AlphaFoldDB" id="A0A225WIZ5"/>
<evidence type="ECO:0000313" key="1">
    <source>
        <dbReference type="EMBL" id="OWZ17691.1"/>
    </source>
</evidence>
<reference evidence="2" key="1">
    <citation type="submission" date="2017-03" db="EMBL/GenBank/DDBJ databases">
        <title>Phytopthora megakarya and P. palmivora, two closely related causual agents of cacao black pod achieved similar genome size and gene model numbers by different mechanisms.</title>
        <authorList>
            <person name="Ali S."/>
            <person name="Shao J."/>
            <person name="Larry D.J."/>
            <person name="Kronmiller B."/>
            <person name="Shen D."/>
            <person name="Strem M.D."/>
            <person name="Melnick R.L."/>
            <person name="Guiltinan M.J."/>
            <person name="Tyler B.M."/>
            <person name="Meinhardt L.W."/>
            <person name="Bailey B.A."/>
        </authorList>
    </citation>
    <scope>NUCLEOTIDE SEQUENCE [LARGE SCALE GENOMIC DNA]</scope>
    <source>
        <strain evidence="2">zdho120</strain>
    </source>
</reference>
<keyword evidence="2" id="KW-1185">Reference proteome</keyword>
<dbReference type="Proteomes" id="UP000198211">
    <property type="component" value="Unassembled WGS sequence"/>
</dbReference>
<sequence length="59" mass="6484">MCGQISSMAYPIDHEDSAVRAPSKSLPAKLKSPRIRKQVIPTSKFFQITLCACVGYLLS</sequence>
<evidence type="ECO:0000313" key="2">
    <source>
        <dbReference type="Proteomes" id="UP000198211"/>
    </source>
</evidence>
<accession>A0A225WIZ5</accession>